<dbReference type="InterPro" id="IPR045867">
    <property type="entry name" value="DNA-dir_RpoC_beta_prime"/>
</dbReference>
<dbReference type="Pfam" id="PF05000">
    <property type="entry name" value="RNA_pol_Rpb1_4"/>
    <property type="match status" value="1"/>
</dbReference>
<evidence type="ECO:0000259" key="14">
    <source>
        <dbReference type="SMART" id="SM00663"/>
    </source>
</evidence>
<evidence type="ECO:0000256" key="10">
    <source>
        <dbReference type="ARBA" id="ARBA00023242"/>
    </source>
</evidence>
<accession>A0AAD5TXV7</accession>
<dbReference type="InterPro" id="IPR047107">
    <property type="entry name" value="DNA-dir_RNA_pol1_lsu_C"/>
</dbReference>
<dbReference type="EC" id="2.7.7.6" evidence="12"/>
<keyword evidence="3 12" id="KW-0240">DNA-directed RNA polymerase</keyword>
<dbReference type="CDD" id="cd02735">
    <property type="entry name" value="RNAP_I_Rpa1_C"/>
    <property type="match status" value="1"/>
</dbReference>
<dbReference type="Gene3D" id="2.40.40.20">
    <property type="match status" value="1"/>
</dbReference>
<dbReference type="InterPro" id="IPR038120">
    <property type="entry name" value="Rpb1_funnel_sf"/>
</dbReference>
<comment type="caution">
    <text evidence="15">The sequence shown here is derived from an EMBL/GenBank/DDBJ whole genome shotgun (WGS) entry which is preliminary data.</text>
</comment>
<feature type="compositionally biased region" description="Basic and acidic residues" evidence="13">
    <location>
        <begin position="156"/>
        <end position="168"/>
    </location>
</feature>
<dbReference type="GO" id="GO:0003677">
    <property type="term" value="F:DNA binding"/>
    <property type="evidence" value="ECO:0007669"/>
    <property type="project" value="InterPro"/>
</dbReference>
<keyword evidence="9 12" id="KW-0804">Transcription</keyword>
<evidence type="ECO:0000256" key="13">
    <source>
        <dbReference type="SAM" id="MobiDB-lite"/>
    </source>
</evidence>
<dbReference type="PANTHER" id="PTHR19376:SF11">
    <property type="entry name" value="DNA-DIRECTED RNA POLYMERASE I SUBUNIT RPA1"/>
    <property type="match status" value="1"/>
</dbReference>
<comment type="catalytic activity">
    <reaction evidence="11 12">
        <text>RNA(n) + a ribonucleoside 5'-triphosphate = RNA(n+1) + diphosphate</text>
        <dbReference type="Rhea" id="RHEA:21248"/>
        <dbReference type="Rhea" id="RHEA-COMP:14527"/>
        <dbReference type="Rhea" id="RHEA-COMP:17342"/>
        <dbReference type="ChEBI" id="CHEBI:33019"/>
        <dbReference type="ChEBI" id="CHEBI:61557"/>
        <dbReference type="ChEBI" id="CHEBI:140395"/>
        <dbReference type="EC" id="2.7.7.6"/>
    </reaction>
</comment>
<feature type="region of interest" description="Disordered" evidence="13">
    <location>
        <begin position="152"/>
        <end position="180"/>
    </location>
</feature>
<keyword evidence="7" id="KW-0862">Zinc</keyword>
<proteinExistence type="inferred from homology"/>
<dbReference type="Gene3D" id="1.10.132.30">
    <property type="match status" value="1"/>
</dbReference>
<evidence type="ECO:0000256" key="4">
    <source>
        <dbReference type="ARBA" id="ARBA00022679"/>
    </source>
</evidence>
<dbReference type="InterPro" id="IPR015699">
    <property type="entry name" value="DNA-dir_RNA_pol1_lsu_N"/>
</dbReference>
<feature type="domain" description="RNA polymerase N-terminal" evidence="14">
    <location>
        <begin position="378"/>
        <end position="699"/>
    </location>
</feature>
<gene>
    <name evidence="15" type="ORF">HK099_006394</name>
</gene>
<evidence type="ECO:0000256" key="6">
    <source>
        <dbReference type="ARBA" id="ARBA00022723"/>
    </source>
</evidence>
<keyword evidence="8" id="KW-0460">Magnesium</keyword>
<dbReference type="Gene3D" id="1.10.150.390">
    <property type="match status" value="1"/>
</dbReference>
<dbReference type="GO" id="GO:0005736">
    <property type="term" value="C:RNA polymerase I complex"/>
    <property type="evidence" value="ECO:0007669"/>
    <property type="project" value="TreeGrafter"/>
</dbReference>
<evidence type="ECO:0000313" key="15">
    <source>
        <dbReference type="EMBL" id="KAJ3215377.1"/>
    </source>
</evidence>
<feature type="region of interest" description="Disordered" evidence="13">
    <location>
        <begin position="307"/>
        <end position="335"/>
    </location>
</feature>
<feature type="region of interest" description="Disordered" evidence="13">
    <location>
        <begin position="1401"/>
        <end position="1493"/>
    </location>
</feature>
<evidence type="ECO:0000256" key="2">
    <source>
        <dbReference type="ARBA" id="ARBA00006460"/>
    </source>
</evidence>
<keyword evidence="5 12" id="KW-0548">Nucleotidyltransferase</keyword>
<evidence type="ECO:0000256" key="8">
    <source>
        <dbReference type="ARBA" id="ARBA00022842"/>
    </source>
</evidence>
<dbReference type="InterPro" id="IPR006592">
    <property type="entry name" value="RNA_pol_N"/>
</dbReference>
<comment type="similarity">
    <text evidence="2 12">Belongs to the RNA polymerase beta' chain family.</text>
</comment>
<dbReference type="FunFam" id="3.30.1490.180:FF:000003">
    <property type="entry name" value="DNA-directed RNA polymerase subunit"/>
    <property type="match status" value="1"/>
</dbReference>
<dbReference type="InterPro" id="IPR007081">
    <property type="entry name" value="RNA_pol_Rpb1_5"/>
</dbReference>
<evidence type="ECO:0000256" key="1">
    <source>
        <dbReference type="ARBA" id="ARBA00004123"/>
    </source>
</evidence>
<evidence type="ECO:0000256" key="11">
    <source>
        <dbReference type="ARBA" id="ARBA00048552"/>
    </source>
</evidence>
<dbReference type="SMART" id="SM00663">
    <property type="entry name" value="RPOLA_N"/>
    <property type="match status" value="1"/>
</dbReference>
<dbReference type="PANTHER" id="PTHR19376">
    <property type="entry name" value="DNA-DIRECTED RNA POLYMERASE"/>
    <property type="match status" value="1"/>
</dbReference>
<feature type="compositionally biased region" description="Acidic residues" evidence="13">
    <location>
        <begin position="1431"/>
        <end position="1445"/>
    </location>
</feature>
<dbReference type="Pfam" id="PF00623">
    <property type="entry name" value="RNA_pol_Rpb1_2"/>
    <property type="match status" value="1"/>
</dbReference>
<evidence type="ECO:0000256" key="3">
    <source>
        <dbReference type="ARBA" id="ARBA00022478"/>
    </source>
</evidence>
<feature type="compositionally biased region" description="Acidic residues" evidence="13">
    <location>
        <begin position="1464"/>
        <end position="1487"/>
    </location>
</feature>
<keyword evidence="6" id="KW-0479">Metal-binding</keyword>
<dbReference type="InterPro" id="IPR000722">
    <property type="entry name" value="RNA_pol_asu"/>
</dbReference>
<dbReference type="GO" id="GO:0003899">
    <property type="term" value="F:DNA-directed RNA polymerase activity"/>
    <property type="evidence" value="ECO:0007669"/>
    <property type="project" value="UniProtKB-EC"/>
</dbReference>
<dbReference type="GO" id="GO:0006351">
    <property type="term" value="P:DNA-templated transcription"/>
    <property type="evidence" value="ECO:0007669"/>
    <property type="project" value="InterPro"/>
</dbReference>
<sequence length="1728" mass="192363">MDISHPISREIKATSFSFYSPEEILKLSVKQIYNPITNNNLNHPNPGGLNDPALGPVDKDSSCATCSLSYFQCPGHFGHIELSSICYNPITFKLLRKLLSSICLYCHHFRTSRTQVYHIGAKLRLIHAGLILEATELDDVISYKWKQKSKKKKTEKKSSSDNNDKVIVDETIEESDDEMDIDEPAEAVGEEELDSQPMSEGDFIKKIEDFVTECFDKKEKLSANNAYSKNRTILATDTIREVEKLFLSSIPTQSCANCKGQSPKFRSEGMIKIFQKPLGAKQKKAMVSKGMTLYPLTCHSSISPINKLKIKNEENSDDDSTDEREPSKSKTNEEETTRYLSAIEVYEHMERLWKKEENILHLLYGSLSSNNIRTSNHSMFFIKYLPVPPNKFRPTSKMNGQIFESPQNGYLADVLKANLIIMDINENRSIDSSQKMVNALVILQSNVNNFIDSTAAPSVGGKIPAPGIRQLLEKKEGLFRKHMMGKRVNYAARSVISPDFNIETNEIGIPPPFALKLTYPEPVTTHNIDELREAVIRGPDVWPGATQVQNEDGSILKLAMFDEAGRTAIANQLLTPTIAAGTDADGTLPSVNKKVFRHIKNGDFLLLNRQPTLHKPSIMCHTARILPGERTIRMHYANCNTYNADFDGDEMNMHFPQNSIARAEAMLIARTDQQYLVPTDGGVLRGLIQDHVCAGVEMTKKDSTFTREEYFQLIYISLRPEGFKAVGGVSGSNGNIEEEVILGDCGKILTLPPAVIKPKQLWTGKQVISTVLLNLSAKSHGLNLRSKSKIPAKAWGKIAEEEQTVLVVDGQLLTGILDKAQFGASAHGLVHAVYETYGAPQAGKLLTIFGRLFSAYLQFVGFSCRMDDLTLNKTGDKIRRKLINEANGIGLSAAKDFVGLNQNHITNESAELKTKLEAVLRNKEKMAGLDSAMKSKTNPVTSEIISKCIPDTLSKPFPKNNMQMMIVSGAKGSAVNVSQISCLLGQQELEGRRVPTMISGKTLPSFLPFETSASAGGFITGRFLTGIKPSEYYFHCMAGREGLIDTAVKTSRSGYLQRCLIKGLEGLKVDYDHTVRDSDGSVIQFRYGEDGLDVLKQVYLEKFDFCALNYYTLANRLSVCNDYINETAATAYREKNLRTLKKMKKGAKISKVAGYHVGKYEDPVLSKFNPSRYLGAVSERFAENLHNFIEKNEEGLIDVIDSSNHKKRIWAGKSPKQENFQAMMNLKYQQSLAEPGDAVGLLAAQSIGEPSTQMTLNTFHFAGLGTKNVTLGIPRLREIVMTASPTIKTPLMKMHLLPTATIPDGEKLVKRLNKIILTQFIDKVLIEETFIGNSSTPERKVVKIKLIFWPKKNYETEFGIESEDLKSTIENFFLKQLERLVGRELKSRLREATAEVILSSKKSVSKSTANEDDEGETEHKKKSKKFRDDDQASESEMDSDSDGEDNATKEKIKRKKTQQATYENDTEEEEEIEDEKVADIDDDDNSSDVDKFTNNVNSEKLKTNTAGKTEILSCLDYVSDYNFEKTGKWCEIELSFPADVKKLLILSIAEQALKFTVVKEIPNISRGFIMDNDATNDKTVSVGTEGINFQEIFDPNLNSGLIDLNTVTTNDVFAMMKTYGIEAARATIVNEIAGVFAVYGINVNPRHLNLIADFMTFEGGYKAFNRMGMRSNPSPFAQMSFETTTQFLVTSTLAGERDPLNSPSACLVAGKVVEGGTGSFQVVHPISI</sequence>
<dbReference type="Gene3D" id="4.10.860.120">
    <property type="entry name" value="RNA polymerase II, clamp domain"/>
    <property type="match status" value="1"/>
</dbReference>
<dbReference type="InterPro" id="IPR044893">
    <property type="entry name" value="RNA_pol_Rpb1_clamp_domain"/>
</dbReference>
<comment type="subcellular location">
    <subcellularLocation>
        <location evidence="1">Nucleus</location>
    </subcellularLocation>
</comment>
<dbReference type="Pfam" id="PF04998">
    <property type="entry name" value="RNA_pol_Rpb1_5"/>
    <property type="match status" value="1"/>
</dbReference>
<dbReference type="Gene3D" id="3.30.1490.180">
    <property type="entry name" value="RNA polymerase ii"/>
    <property type="match status" value="1"/>
</dbReference>
<dbReference type="Gene3D" id="1.10.357.120">
    <property type="match status" value="1"/>
</dbReference>
<evidence type="ECO:0000256" key="12">
    <source>
        <dbReference type="RuleBase" id="RU004279"/>
    </source>
</evidence>
<dbReference type="InterPro" id="IPR042102">
    <property type="entry name" value="RNA_pol_Rpb1_3_sf"/>
</dbReference>
<evidence type="ECO:0000256" key="7">
    <source>
        <dbReference type="ARBA" id="ARBA00022833"/>
    </source>
</evidence>
<reference evidence="15" key="1">
    <citation type="submission" date="2020-05" db="EMBL/GenBank/DDBJ databases">
        <title>Phylogenomic resolution of chytrid fungi.</title>
        <authorList>
            <person name="Stajich J.E."/>
            <person name="Amses K."/>
            <person name="Simmons R."/>
            <person name="Seto K."/>
            <person name="Myers J."/>
            <person name="Bonds A."/>
            <person name="Quandt C.A."/>
            <person name="Barry K."/>
            <person name="Liu P."/>
            <person name="Grigoriev I."/>
            <person name="Longcore J.E."/>
            <person name="James T.Y."/>
        </authorList>
    </citation>
    <scope>NUCLEOTIDE SEQUENCE</scope>
    <source>
        <strain evidence="15">JEL0476</strain>
    </source>
</reference>
<dbReference type="InterPro" id="IPR007066">
    <property type="entry name" value="RNA_pol_Rpb1_3"/>
</dbReference>
<keyword evidence="4 12" id="KW-0808">Transferase</keyword>
<dbReference type="Gene3D" id="3.30.70.2850">
    <property type="match status" value="1"/>
</dbReference>
<dbReference type="InterPro" id="IPR007083">
    <property type="entry name" value="RNA_pol_Rpb1_4"/>
</dbReference>
<dbReference type="SUPFAM" id="SSF64484">
    <property type="entry name" value="beta and beta-prime subunits of DNA dependent RNA-polymerase"/>
    <property type="match status" value="1"/>
</dbReference>
<dbReference type="InterPro" id="IPR007080">
    <property type="entry name" value="RNA_pol_Rpb1_1"/>
</dbReference>
<dbReference type="FunFam" id="2.40.40.20:FF:000019">
    <property type="entry name" value="DNA-directed RNA polymerase II subunit RPB1"/>
    <property type="match status" value="1"/>
</dbReference>
<feature type="compositionally biased region" description="Basic and acidic residues" evidence="13">
    <location>
        <begin position="323"/>
        <end position="335"/>
    </location>
</feature>
<dbReference type="EMBL" id="JADGJW010000549">
    <property type="protein sequence ID" value="KAJ3215377.1"/>
    <property type="molecule type" value="Genomic_DNA"/>
</dbReference>
<dbReference type="Proteomes" id="UP001211065">
    <property type="component" value="Unassembled WGS sequence"/>
</dbReference>
<organism evidence="15 16">
    <name type="scientific">Clydaea vesicula</name>
    <dbReference type="NCBI Taxonomy" id="447962"/>
    <lineage>
        <taxon>Eukaryota</taxon>
        <taxon>Fungi</taxon>
        <taxon>Fungi incertae sedis</taxon>
        <taxon>Chytridiomycota</taxon>
        <taxon>Chytridiomycota incertae sedis</taxon>
        <taxon>Chytridiomycetes</taxon>
        <taxon>Lobulomycetales</taxon>
        <taxon>Lobulomycetaceae</taxon>
        <taxon>Clydaea</taxon>
    </lineage>
</organism>
<comment type="function">
    <text evidence="12">DNA-dependent RNA polymerase catalyzes the transcription of DNA into RNA using the four ribonucleoside triphosphates as substrates.</text>
</comment>
<dbReference type="Gene3D" id="1.10.274.100">
    <property type="entry name" value="RNA polymerase Rpb1, domain 3"/>
    <property type="match status" value="1"/>
</dbReference>
<evidence type="ECO:0000256" key="5">
    <source>
        <dbReference type="ARBA" id="ARBA00022695"/>
    </source>
</evidence>
<evidence type="ECO:0000313" key="16">
    <source>
        <dbReference type="Proteomes" id="UP001211065"/>
    </source>
</evidence>
<feature type="compositionally biased region" description="Acidic residues" evidence="13">
    <location>
        <begin position="170"/>
        <end position="180"/>
    </location>
</feature>
<dbReference type="GO" id="GO:0046872">
    <property type="term" value="F:metal ion binding"/>
    <property type="evidence" value="ECO:0007669"/>
    <property type="project" value="UniProtKB-KW"/>
</dbReference>
<protein>
    <recommendedName>
        <fullName evidence="12">DNA-directed RNA polymerase subunit</fullName>
        <ecNumber evidence="12">2.7.7.6</ecNumber>
    </recommendedName>
</protein>
<dbReference type="Pfam" id="PF04997">
    <property type="entry name" value="RNA_pol_Rpb1_1"/>
    <property type="match status" value="1"/>
</dbReference>
<evidence type="ECO:0000256" key="9">
    <source>
        <dbReference type="ARBA" id="ARBA00023163"/>
    </source>
</evidence>
<keyword evidence="10" id="KW-0539">Nucleus</keyword>
<dbReference type="CDD" id="cd01435">
    <property type="entry name" value="RNAP_I_RPA1_N"/>
    <property type="match status" value="1"/>
</dbReference>
<name>A0AAD5TXV7_9FUNG</name>
<dbReference type="Pfam" id="PF04983">
    <property type="entry name" value="RNA_pol_Rpb1_3"/>
    <property type="match status" value="1"/>
</dbReference>
<keyword evidence="16" id="KW-1185">Reference proteome</keyword>